<accession>T2GBI3</accession>
<dbReference type="Gene3D" id="3.40.50.300">
    <property type="entry name" value="P-loop containing nucleotide triphosphate hydrolases"/>
    <property type="match status" value="1"/>
</dbReference>
<evidence type="ECO:0000313" key="2">
    <source>
        <dbReference type="EMBL" id="AGW13638.1"/>
    </source>
</evidence>
<reference evidence="2 3" key="1">
    <citation type="journal article" date="2013" name="J. Bacteriol.">
        <title>Roles of HynAB and Ech, the only two hydrogenases found in the model sulfate reducer Desulfovibrio gigas.</title>
        <authorList>
            <person name="Morais-Silva F.O."/>
            <person name="Santos C.I."/>
            <person name="Rodrigues R."/>
            <person name="Pereira I.A."/>
            <person name="Rodrigues-Pousada C."/>
        </authorList>
    </citation>
    <scope>NUCLEOTIDE SEQUENCE [LARGE SCALE GENOMIC DNA]</scope>
    <source>
        <strain evidence="3">ATCC 19364 / DSM 1382 / NCIMB 9332 / VKM B-1759</strain>
    </source>
</reference>
<dbReference type="HOGENOM" id="CLU_090944_0_0_7"/>
<protein>
    <submittedName>
        <fullName evidence="2">Uncharacterized protein</fullName>
    </submittedName>
</protein>
<dbReference type="SUPFAM" id="SSF52540">
    <property type="entry name" value="P-loop containing nucleoside triphosphate hydrolases"/>
    <property type="match status" value="1"/>
</dbReference>
<organism evidence="2 3">
    <name type="scientific">Megalodesulfovibrio gigas (strain ATCC 19364 / DSM 1382 / NCIMB 9332 / VKM B-1759)</name>
    <name type="common">Desulfovibrio gigas</name>
    <dbReference type="NCBI Taxonomy" id="1121448"/>
    <lineage>
        <taxon>Bacteria</taxon>
        <taxon>Pseudomonadati</taxon>
        <taxon>Thermodesulfobacteriota</taxon>
        <taxon>Desulfovibrionia</taxon>
        <taxon>Desulfovibrionales</taxon>
        <taxon>Desulfovibrionaceae</taxon>
        <taxon>Megalodesulfovibrio</taxon>
    </lineage>
</organism>
<dbReference type="EMBL" id="CP006585">
    <property type="protein sequence ID" value="AGW13638.1"/>
    <property type="molecule type" value="Genomic_DNA"/>
</dbReference>
<reference evidence="3" key="2">
    <citation type="submission" date="2013-07" db="EMBL/GenBank/DDBJ databases">
        <authorList>
            <person name="Morais-Silva F.O."/>
            <person name="Rezende A.M."/>
            <person name="Pimentel C."/>
            <person name="Resende D.M."/>
            <person name="Santos C.I."/>
            <person name="Clemente C."/>
            <person name="de Oliveira L.M."/>
            <person name="da Silva S.M."/>
            <person name="Costa D.A."/>
            <person name="Varela-Raposo A."/>
            <person name="Horacio E.C.A."/>
            <person name="Matos M."/>
            <person name="Flores O."/>
            <person name="Ruiz J.C."/>
            <person name="Rodrigues-Pousada C."/>
        </authorList>
    </citation>
    <scope>NUCLEOTIDE SEQUENCE [LARGE SCALE GENOMIC DNA]</scope>
    <source>
        <strain evidence="3">ATCC 19364 / DSM 1382 / NCIMB 9332 / VKM B-1759</strain>
    </source>
</reference>
<sequence length="246" mass="27666">MTPADHTDSAGELTALSRQLRELSRRLDRLEARAGQAHAQLAEQRQAVAEVEAFLDVAPRAQELLDELTRRLFDEMLGDVESTLTQAIREILGQERQARTRRSVKDGRLAIEFYIESPEGEEDIRRGQGGSVCNIVSAGLRLIALSQLDQARHRPFLVLDEGDCWLKPDLVPRFMDLVARTAKALGLQVLVISHHPMDLFALKADRIFGLAPSREHGVVLDCILEHGRKTQRQHQEPARGLQVEQH</sequence>
<dbReference type="AlphaFoldDB" id="T2GBI3"/>
<dbReference type="InterPro" id="IPR027417">
    <property type="entry name" value="P-loop_NTPase"/>
</dbReference>
<gene>
    <name evidence="2" type="ORF">DGI_1845</name>
</gene>
<dbReference type="eggNOG" id="COG0410">
    <property type="taxonomic scope" value="Bacteria"/>
</dbReference>
<keyword evidence="3" id="KW-1185">Reference proteome</keyword>
<evidence type="ECO:0000256" key="1">
    <source>
        <dbReference type="SAM" id="Coils"/>
    </source>
</evidence>
<keyword evidence="1" id="KW-0175">Coiled coil</keyword>
<proteinExistence type="predicted"/>
<evidence type="ECO:0000313" key="3">
    <source>
        <dbReference type="Proteomes" id="UP000016587"/>
    </source>
</evidence>
<dbReference type="Proteomes" id="UP000016587">
    <property type="component" value="Chromosome"/>
</dbReference>
<dbReference type="PATRIC" id="fig|1121448.10.peg.1811"/>
<feature type="coiled-coil region" evidence="1">
    <location>
        <begin position="13"/>
        <end position="47"/>
    </location>
</feature>
<name>T2GBI3_MEGG1</name>
<dbReference type="STRING" id="1121448.DGI_1845"/>
<dbReference type="KEGG" id="dgg:DGI_1845"/>
<dbReference type="RefSeq" id="WP_021760519.1">
    <property type="nucleotide sequence ID" value="NC_022444.1"/>
</dbReference>